<evidence type="ECO:0000313" key="1">
    <source>
        <dbReference type="EMBL" id="GJE95706.1"/>
    </source>
</evidence>
<dbReference type="Proteomes" id="UP000703269">
    <property type="component" value="Unassembled WGS sequence"/>
</dbReference>
<proteinExistence type="predicted"/>
<dbReference type="EMBL" id="BPQB01000051">
    <property type="protein sequence ID" value="GJE95706.1"/>
    <property type="molecule type" value="Genomic_DNA"/>
</dbReference>
<protein>
    <submittedName>
        <fullName evidence="1">Uncharacterized protein</fullName>
    </submittedName>
</protein>
<organism evidence="1 2">
    <name type="scientific">Phanerochaete sordida</name>
    <dbReference type="NCBI Taxonomy" id="48140"/>
    <lineage>
        <taxon>Eukaryota</taxon>
        <taxon>Fungi</taxon>
        <taxon>Dikarya</taxon>
        <taxon>Basidiomycota</taxon>
        <taxon>Agaricomycotina</taxon>
        <taxon>Agaricomycetes</taxon>
        <taxon>Polyporales</taxon>
        <taxon>Phanerochaetaceae</taxon>
        <taxon>Phanerochaete</taxon>
    </lineage>
</organism>
<sequence length="89" mass="9767">MGFQPGPLRDFKLRQGRKLRTVVSESCVFACFHNEDLGTLDQDSCDDRSPAPKISRTLSGGNAQEALPLVATHSSICETTSLRSAWPFL</sequence>
<comment type="caution">
    <text evidence="1">The sequence shown here is derived from an EMBL/GenBank/DDBJ whole genome shotgun (WGS) entry which is preliminary data.</text>
</comment>
<accession>A0A9P3GIR1</accession>
<reference evidence="1 2" key="1">
    <citation type="submission" date="2021-08" db="EMBL/GenBank/DDBJ databases">
        <title>Draft Genome Sequence of Phanerochaete sordida strain YK-624.</title>
        <authorList>
            <person name="Mori T."/>
            <person name="Dohra H."/>
            <person name="Suzuki T."/>
            <person name="Kawagishi H."/>
            <person name="Hirai H."/>
        </authorList>
    </citation>
    <scope>NUCLEOTIDE SEQUENCE [LARGE SCALE GENOMIC DNA]</scope>
    <source>
        <strain evidence="1 2">YK-624</strain>
    </source>
</reference>
<name>A0A9P3GIR1_9APHY</name>
<dbReference type="AlphaFoldDB" id="A0A9P3GIR1"/>
<gene>
    <name evidence="1" type="ORF">PsYK624_118920</name>
</gene>
<evidence type="ECO:0000313" key="2">
    <source>
        <dbReference type="Proteomes" id="UP000703269"/>
    </source>
</evidence>
<keyword evidence="2" id="KW-1185">Reference proteome</keyword>